<sequence>HIAIAALIKKFIARNAEYRYFLKADIDGFGSLSSYIYVTEGFVQLRHVKTSIKGPNSILVIALEAKYQQLIAEGKLTIAVQFSQIIDEVKMAFSKETSFRGRLAHFIKIIRTHGRLNFGILEHVFTIYLEGFGNLFDFIHCGPYLIDFDLTEVTGSTPRCVCTCN</sequence>
<proteinExistence type="predicted"/>
<accession>A0AC34R7P9</accession>
<organism evidence="1 2">
    <name type="scientific">Panagrolaimus sp. JU765</name>
    <dbReference type="NCBI Taxonomy" id="591449"/>
    <lineage>
        <taxon>Eukaryota</taxon>
        <taxon>Metazoa</taxon>
        <taxon>Ecdysozoa</taxon>
        <taxon>Nematoda</taxon>
        <taxon>Chromadorea</taxon>
        <taxon>Rhabditida</taxon>
        <taxon>Tylenchina</taxon>
        <taxon>Panagrolaimomorpha</taxon>
        <taxon>Panagrolaimoidea</taxon>
        <taxon>Panagrolaimidae</taxon>
        <taxon>Panagrolaimus</taxon>
    </lineage>
</organism>
<dbReference type="WBParaSite" id="JU765_v2.g4118.t1">
    <property type="protein sequence ID" value="JU765_v2.g4118.t1"/>
    <property type="gene ID" value="JU765_v2.g4118"/>
</dbReference>
<reference evidence="2" key="1">
    <citation type="submission" date="2022-11" db="UniProtKB">
        <authorList>
            <consortium name="WormBaseParasite"/>
        </authorList>
    </citation>
    <scope>IDENTIFICATION</scope>
</reference>
<name>A0AC34R7P9_9BILA</name>
<evidence type="ECO:0000313" key="1">
    <source>
        <dbReference type="Proteomes" id="UP000887576"/>
    </source>
</evidence>
<dbReference type="Proteomes" id="UP000887576">
    <property type="component" value="Unplaced"/>
</dbReference>
<protein>
    <submittedName>
        <fullName evidence="2">Uncharacterized protein</fullName>
    </submittedName>
</protein>
<evidence type="ECO:0000313" key="2">
    <source>
        <dbReference type="WBParaSite" id="JU765_v2.g4118.t1"/>
    </source>
</evidence>